<dbReference type="GO" id="GO:0005524">
    <property type="term" value="F:ATP binding"/>
    <property type="evidence" value="ECO:0007669"/>
    <property type="project" value="UniProtKB-KW"/>
</dbReference>
<organism evidence="18 19">
    <name type="scientific">Desulfoluna spongiiphila</name>
    <dbReference type="NCBI Taxonomy" id="419481"/>
    <lineage>
        <taxon>Bacteria</taxon>
        <taxon>Pseudomonadati</taxon>
        <taxon>Thermodesulfobacteriota</taxon>
        <taxon>Desulfobacteria</taxon>
        <taxon>Desulfobacterales</taxon>
        <taxon>Desulfolunaceae</taxon>
        <taxon>Desulfoluna</taxon>
    </lineage>
</organism>
<evidence type="ECO:0000256" key="13">
    <source>
        <dbReference type="ARBA" id="ARBA00033093"/>
    </source>
</evidence>
<evidence type="ECO:0000256" key="8">
    <source>
        <dbReference type="ARBA" id="ARBA00022741"/>
    </source>
</evidence>
<dbReference type="OrthoDB" id="9777881at2"/>
<feature type="domain" description="PurM-like N-terminal" evidence="16">
    <location>
        <begin position="58"/>
        <end position="163"/>
    </location>
</feature>
<sequence>MSESLTYAGAGVDVHKANALVESIKKIAKQTNRPGVMGSIGGFGGLFSPNLSSMEKPVLVSSTDGVGTKLNIAFQMGKHDTVGIDLVGMCVNDIAVQGAEPLFFLDYISMGHLDTGIAKAIIEGVAEGCRQARCALIGGETAEMPGMYGPGEYDLAGFAVGAVDDHKIVDGSEIHVGHKIVGIASTGLHSNGFSLVRKICFEKMRLTVESHVPEFGKTLGEELLTPTRIYSDLMQGMLKSIKVDGFAHITGGGLDENIIRVIPNACKAVLKKDSWEIPPVFSWLKEAGNVADAEMMRTFNNGIGLAVVVPEEYAQALLDMLEAMNVNAWLIGEIDTREDGAPQVEWV</sequence>
<evidence type="ECO:0000256" key="9">
    <source>
        <dbReference type="ARBA" id="ARBA00022755"/>
    </source>
</evidence>
<comment type="similarity">
    <text evidence="3 15">Belongs to the AIR synthase family.</text>
</comment>
<dbReference type="FunFam" id="3.30.1330.10:FF:000001">
    <property type="entry name" value="Phosphoribosylformylglycinamidine cyclo-ligase"/>
    <property type="match status" value="1"/>
</dbReference>
<keyword evidence="19" id="KW-1185">Reference proteome</keyword>
<keyword evidence="10 15" id="KW-0067">ATP-binding</keyword>
<comment type="catalytic activity">
    <reaction evidence="14 15">
        <text>2-formamido-N(1)-(5-O-phospho-beta-D-ribosyl)acetamidine + ATP = 5-amino-1-(5-phospho-beta-D-ribosyl)imidazole + ADP + phosphate + H(+)</text>
        <dbReference type="Rhea" id="RHEA:23032"/>
        <dbReference type="ChEBI" id="CHEBI:15378"/>
        <dbReference type="ChEBI" id="CHEBI:30616"/>
        <dbReference type="ChEBI" id="CHEBI:43474"/>
        <dbReference type="ChEBI" id="CHEBI:137981"/>
        <dbReference type="ChEBI" id="CHEBI:147287"/>
        <dbReference type="ChEBI" id="CHEBI:456216"/>
        <dbReference type="EC" id="6.3.3.1"/>
    </reaction>
</comment>
<dbReference type="GO" id="GO:0005829">
    <property type="term" value="C:cytosol"/>
    <property type="evidence" value="ECO:0007669"/>
    <property type="project" value="TreeGrafter"/>
</dbReference>
<dbReference type="EC" id="6.3.3.1" evidence="4 15"/>
<dbReference type="STRING" id="419481.SAMN05216233_12039"/>
<evidence type="ECO:0000256" key="2">
    <source>
        <dbReference type="ARBA" id="ARBA00004686"/>
    </source>
</evidence>
<evidence type="ECO:0000256" key="7">
    <source>
        <dbReference type="ARBA" id="ARBA00022598"/>
    </source>
</evidence>
<keyword evidence="8 15" id="KW-0547">Nucleotide-binding</keyword>
<gene>
    <name evidence="15" type="primary">purM</name>
    <name evidence="18" type="ORF">SAMN05216233_12039</name>
</gene>
<protein>
    <recommendedName>
        <fullName evidence="5 15">Phosphoribosylformylglycinamidine cyclo-ligase</fullName>
        <ecNumber evidence="4 15">6.3.3.1</ecNumber>
    </recommendedName>
    <alternativeName>
        <fullName evidence="12 15">AIR synthase</fullName>
    </alternativeName>
    <alternativeName>
        <fullName evidence="13 15">AIRS</fullName>
    </alternativeName>
    <alternativeName>
        <fullName evidence="11 15">Phosphoribosyl-aminoimidazole synthetase</fullName>
    </alternativeName>
</protein>
<evidence type="ECO:0000256" key="1">
    <source>
        <dbReference type="ARBA" id="ARBA00004496"/>
    </source>
</evidence>
<proteinExistence type="inferred from homology"/>
<evidence type="ECO:0000256" key="6">
    <source>
        <dbReference type="ARBA" id="ARBA00022490"/>
    </source>
</evidence>
<dbReference type="NCBIfam" id="TIGR00878">
    <property type="entry name" value="purM"/>
    <property type="match status" value="1"/>
</dbReference>
<dbReference type="InterPro" id="IPR010918">
    <property type="entry name" value="PurM-like_C_dom"/>
</dbReference>
<feature type="domain" description="PurM-like C-terminal" evidence="17">
    <location>
        <begin position="176"/>
        <end position="342"/>
    </location>
</feature>
<evidence type="ECO:0000313" key="18">
    <source>
        <dbReference type="EMBL" id="SCY75798.1"/>
    </source>
</evidence>
<dbReference type="GO" id="GO:0046084">
    <property type="term" value="P:adenine biosynthetic process"/>
    <property type="evidence" value="ECO:0007669"/>
    <property type="project" value="TreeGrafter"/>
</dbReference>
<dbReference type="FunFam" id="3.90.650.10:FF:000011">
    <property type="entry name" value="Phosphoribosylformylglycinamidine cyclo-ligase"/>
    <property type="match status" value="1"/>
</dbReference>
<accession>A0A1G5IK36</accession>
<evidence type="ECO:0000259" key="17">
    <source>
        <dbReference type="Pfam" id="PF02769"/>
    </source>
</evidence>
<dbReference type="GO" id="GO:0004641">
    <property type="term" value="F:phosphoribosylformylglycinamidine cyclo-ligase activity"/>
    <property type="evidence" value="ECO:0007669"/>
    <property type="project" value="UniProtKB-UniRule"/>
</dbReference>
<dbReference type="InterPro" id="IPR036921">
    <property type="entry name" value="PurM-like_N_sf"/>
</dbReference>
<evidence type="ECO:0000256" key="14">
    <source>
        <dbReference type="ARBA" id="ARBA00049057"/>
    </source>
</evidence>
<dbReference type="InterPro" id="IPR004733">
    <property type="entry name" value="PurM_cligase"/>
</dbReference>
<dbReference type="Proteomes" id="UP000198870">
    <property type="component" value="Unassembled WGS sequence"/>
</dbReference>
<evidence type="ECO:0000256" key="4">
    <source>
        <dbReference type="ARBA" id="ARBA00013047"/>
    </source>
</evidence>
<dbReference type="EMBL" id="FMUX01000020">
    <property type="protein sequence ID" value="SCY75798.1"/>
    <property type="molecule type" value="Genomic_DNA"/>
</dbReference>
<keyword evidence="7 15" id="KW-0436">Ligase</keyword>
<evidence type="ECO:0000256" key="3">
    <source>
        <dbReference type="ARBA" id="ARBA00010280"/>
    </source>
</evidence>
<dbReference type="InterPro" id="IPR016188">
    <property type="entry name" value="PurM-like_N"/>
</dbReference>
<dbReference type="Pfam" id="PF00586">
    <property type="entry name" value="AIRS"/>
    <property type="match status" value="1"/>
</dbReference>
<dbReference type="Gene3D" id="3.30.1330.10">
    <property type="entry name" value="PurM-like, N-terminal domain"/>
    <property type="match status" value="1"/>
</dbReference>
<dbReference type="AlphaFoldDB" id="A0A1G5IK36"/>
<dbReference type="HAMAP" id="MF_00741">
    <property type="entry name" value="AIRS"/>
    <property type="match status" value="1"/>
</dbReference>
<dbReference type="RefSeq" id="WP_092213874.1">
    <property type="nucleotide sequence ID" value="NZ_FMUX01000020.1"/>
</dbReference>
<dbReference type="SUPFAM" id="SSF55326">
    <property type="entry name" value="PurM N-terminal domain-like"/>
    <property type="match status" value="1"/>
</dbReference>
<dbReference type="GO" id="GO:0004637">
    <property type="term" value="F:phosphoribosylamine-glycine ligase activity"/>
    <property type="evidence" value="ECO:0007669"/>
    <property type="project" value="TreeGrafter"/>
</dbReference>
<evidence type="ECO:0000256" key="5">
    <source>
        <dbReference type="ARBA" id="ARBA00020367"/>
    </source>
</evidence>
<comment type="pathway">
    <text evidence="2 15">Purine metabolism; IMP biosynthesis via de novo pathway; 5-amino-1-(5-phospho-D-ribosyl)imidazole from N(2)-formyl-N(1)-(5-phospho-D-ribosyl)glycinamide: step 2/2.</text>
</comment>
<dbReference type="UniPathway" id="UPA00074">
    <property type="reaction ID" value="UER00129"/>
</dbReference>
<dbReference type="CDD" id="cd02196">
    <property type="entry name" value="PurM"/>
    <property type="match status" value="1"/>
</dbReference>
<keyword evidence="9 15" id="KW-0658">Purine biosynthesis</keyword>
<evidence type="ECO:0000256" key="10">
    <source>
        <dbReference type="ARBA" id="ARBA00022840"/>
    </source>
</evidence>
<comment type="subcellular location">
    <subcellularLocation>
        <location evidence="1 15">Cytoplasm</location>
    </subcellularLocation>
</comment>
<dbReference type="PANTHER" id="PTHR10520">
    <property type="entry name" value="TRIFUNCTIONAL PURINE BIOSYNTHETIC PROTEIN ADENOSINE-3-RELATED"/>
    <property type="match status" value="1"/>
</dbReference>
<keyword evidence="6 15" id="KW-0963">Cytoplasm</keyword>
<dbReference type="SUPFAM" id="SSF56042">
    <property type="entry name" value="PurM C-terminal domain-like"/>
    <property type="match status" value="1"/>
</dbReference>
<evidence type="ECO:0000256" key="11">
    <source>
        <dbReference type="ARBA" id="ARBA00031908"/>
    </source>
</evidence>
<evidence type="ECO:0000256" key="12">
    <source>
        <dbReference type="ARBA" id="ARBA00032931"/>
    </source>
</evidence>
<dbReference type="Gene3D" id="3.90.650.10">
    <property type="entry name" value="PurM-like C-terminal domain"/>
    <property type="match status" value="1"/>
</dbReference>
<name>A0A1G5IK36_9BACT</name>
<evidence type="ECO:0000259" key="16">
    <source>
        <dbReference type="Pfam" id="PF00586"/>
    </source>
</evidence>
<evidence type="ECO:0000313" key="19">
    <source>
        <dbReference type="Proteomes" id="UP000198870"/>
    </source>
</evidence>
<dbReference type="Pfam" id="PF02769">
    <property type="entry name" value="AIRS_C"/>
    <property type="match status" value="1"/>
</dbReference>
<evidence type="ECO:0000256" key="15">
    <source>
        <dbReference type="HAMAP-Rule" id="MF_00741"/>
    </source>
</evidence>
<dbReference type="InterPro" id="IPR036676">
    <property type="entry name" value="PurM-like_C_sf"/>
</dbReference>
<dbReference type="GO" id="GO:0006189">
    <property type="term" value="P:'de novo' IMP biosynthetic process"/>
    <property type="evidence" value="ECO:0007669"/>
    <property type="project" value="UniProtKB-UniRule"/>
</dbReference>
<dbReference type="PANTHER" id="PTHR10520:SF12">
    <property type="entry name" value="TRIFUNCTIONAL PURINE BIOSYNTHETIC PROTEIN ADENOSINE-3"/>
    <property type="match status" value="1"/>
</dbReference>
<reference evidence="18 19" key="1">
    <citation type="submission" date="2016-10" db="EMBL/GenBank/DDBJ databases">
        <authorList>
            <person name="de Groot N.N."/>
        </authorList>
    </citation>
    <scope>NUCLEOTIDE SEQUENCE [LARGE SCALE GENOMIC DNA]</scope>
    <source>
        <strain evidence="18 19">AA1</strain>
    </source>
</reference>